<gene>
    <name evidence="2" type="ORF">C5Y96_20510</name>
</gene>
<evidence type="ECO:0000313" key="3">
    <source>
        <dbReference type="Proteomes" id="UP000240009"/>
    </source>
</evidence>
<evidence type="ECO:0000256" key="1">
    <source>
        <dbReference type="SAM" id="MobiDB-lite"/>
    </source>
</evidence>
<dbReference type="AlphaFoldDB" id="A0A2S8F2M5"/>
<dbReference type="Proteomes" id="UP000240009">
    <property type="component" value="Unassembled WGS sequence"/>
</dbReference>
<reference evidence="2 3" key="1">
    <citation type="submission" date="2018-02" db="EMBL/GenBank/DDBJ databases">
        <title>Comparative genomes isolates from brazilian mangrove.</title>
        <authorList>
            <person name="Araujo J.E."/>
            <person name="Taketani R.G."/>
            <person name="Silva M.C.P."/>
            <person name="Loureco M.V."/>
            <person name="Andreote F.D."/>
        </authorList>
    </citation>
    <scope>NUCLEOTIDE SEQUENCE [LARGE SCALE GENOMIC DNA]</scope>
    <source>
        <strain evidence="2 3">HEX-2 MGV</strain>
    </source>
</reference>
<organism evidence="2 3">
    <name type="scientific">Blastopirellula marina</name>
    <dbReference type="NCBI Taxonomy" id="124"/>
    <lineage>
        <taxon>Bacteria</taxon>
        <taxon>Pseudomonadati</taxon>
        <taxon>Planctomycetota</taxon>
        <taxon>Planctomycetia</taxon>
        <taxon>Pirellulales</taxon>
        <taxon>Pirellulaceae</taxon>
        <taxon>Blastopirellula</taxon>
    </lineage>
</organism>
<accession>A0A2S8F2M5</accession>
<sequence>MPLSLLPSKLFTAARRLRPGDREPCRPGVGLYRKRNPIHPLFSISLPAEENAMPCDWKATLRQFTSLIQHVTEDWNSGAGSFTPQFAAVINRQKHIHSNTPPPWLSRRQKCPAQRGGPRV</sequence>
<proteinExistence type="predicted"/>
<name>A0A2S8F2M5_9BACT</name>
<feature type="region of interest" description="Disordered" evidence="1">
    <location>
        <begin position="97"/>
        <end position="120"/>
    </location>
</feature>
<evidence type="ECO:0000313" key="2">
    <source>
        <dbReference type="EMBL" id="PQO26416.1"/>
    </source>
</evidence>
<comment type="caution">
    <text evidence="2">The sequence shown here is derived from an EMBL/GenBank/DDBJ whole genome shotgun (WGS) entry which is preliminary data.</text>
</comment>
<protein>
    <submittedName>
        <fullName evidence="2">Uncharacterized protein</fullName>
    </submittedName>
</protein>
<dbReference type="EMBL" id="PUIA01000068">
    <property type="protein sequence ID" value="PQO26416.1"/>
    <property type="molecule type" value="Genomic_DNA"/>
</dbReference>